<dbReference type="Proteomes" id="UP000789570">
    <property type="component" value="Unassembled WGS sequence"/>
</dbReference>
<protein>
    <submittedName>
        <fullName evidence="1">6729_t:CDS:1</fullName>
    </submittedName>
</protein>
<dbReference type="EMBL" id="CAJVPQ010019503">
    <property type="protein sequence ID" value="CAG8754119.1"/>
    <property type="molecule type" value="Genomic_DNA"/>
</dbReference>
<dbReference type="OrthoDB" id="2317319at2759"/>
<dbReference type="AlphaFoldDB" id="A0A9N9NRC3"/>
<feature type="non-terminal residue" evidence="1">
    <location>
        <position position="144"/>
    </location>
</feature>
<feature type="non-terminal residue" evidence="1">
    <location>
        <position position="1"/>
    </location>
</feature>
<evidence type="ECO:0000313" key="1">
    <source>
        <dbReference type="EMBL" id="CAG8754119.1"/>
    </source>
</evidence>
<comment type="caution">
    <text evidence="1">The sequence shown here is derived from an EMBL/GenBank/DDBJ whole genome shotgun (WGS) entry which is preliminary data.</text>
</comment>
<sequence length="144" mass="16306">VVEFLESKMEVLNIEEGDVNKFVEIPDPNFFNLTEEMLTQETGNFGLKHATADNISSVVGALNILHETENKLRRFDLSLESAVILVRNLESEQRLLTETILNHHLKNVHIGDEGTRWRFKEKLALLEAILGVHAEAMMLAEIIG</sequence>
<keyword evidence="2" id="KW-1185">Reference proteome</keyword>
<proteinExistence type="predicted"/>
<organism evidence="1 2">
    <name type="scientific">Funneliformis caledonium</name>
    <dbReference type="NCBI Taxonomy" id="1117310"/>
    <lineage>
        <taxon>Eukaryota</taxon>
        <taxon>Fungi</taxon>
        <taxon>Fungi incertae sedis</taxon>
        <taxon>Mucoromycota</taxon>
        <taxon>Glomeromycotina</taxon>
        <taxon>Glomeromycetes</taxon>
        <taxon>Glomerales</taxon>
        <taxon>Glomeraceae</taxon>
        <taxon>Funneliformis</taxon>
    </lineage>
</organism>
<accession>A0A9N9NRC3</accession>
<evidence type="ECO:0000313" key="2">
    <source>
        <dbReference type="Proteomes" id="UP000789570"/>
    </source>
</evidence>
<reference evidence="1" key="1">
    <citation type="submission" date="2021-06" db="EMBL/GenBank/DDBJ databases">
        <authorList>
            <person name="Kallberg Y."/>
            <person name="Tangrot J."/>
            <person name="Rosling A."/>
        </authorList>
    </citation>
    <scope>NUCLEOTIDE SEQUENCE</scope>
    <source>
        <strain evidence="1">UK204</strain>
    </source>
</reference>
<gene>
    <name evidence="1" type="ORF">FCALED_LOCUS16492</name>
</gene>
<name>A0A9N9NRC3_9GLOM</name>